<keyword evidence="3" id="KW-1185">Reference proteome</keyword>
<evidence type="ECO:0000313" key="2">
    <source>
        <dbReference type="EMBL" id="THD10105.1"/>
    </source>
</evidence>
<organism evidence="2 3">
    <name type="scientific">Metallibacterium scheffleri</name>
    <dbReference type="NCBI Taxonomy" id="993689"/>
    <lineage>
        <taxon>Bacteria</taxon>
        <taxon>Pseudomonadati</taxon>
        <taxon>Pseudomonadota</taxon>
        <taxon>Gammaproteobacteria</taxon>
        <taxon>Lysobacterales</taxon>
        <taxon>Rhodanobacteraceae</taxon>
        <taxon>Metallibacterium</taxon>
    </lineage>
</organism>
<dbReference type="EMBL" id="MWQO01000033">
    <property type="protein sequence ID" value="THD10105.1"/>
    <property type="molecule type" value="Genomic_DNA"/>
</dbReference>
<comment type="caution">
    <text evidence="2">The sequence shown here is derived from an EMBL/GenBank/DDBJ whole genome shotgun (WGS) entry which is preliminary data.</text>
</comment>
<feature type="region of interest" description="Disordered" evidence="1">
    <location>
        <begin position="64"/>
        <end position="86"/>
    </location>
</feature>
<sequence length="139" mass="15250">MLCGSNGLQCRVGVSRDAVRHCRHFPNILLKQEQPVGKALRNGGLRRSGAHPFDVVVVLDQRLKHEEGDQDGADEKRSERDMTLATGETVDGIQYAQRCLAGTSTEQAWGTTEQRLSILQTCVESRIGCTGDSCAHVMQ</sequence>
<accession>A0A4S3KMF5</accession>
<dbReference type="AlphaFoldDB" id="A0A4S3KMF5"/>
<protein>
    <submittedName>
        <fullName evidence="2">Uncharacterized protein</fullName>
    </submittedName>
</protein>
<feature type="compositionally biased region" description="Basic and acidic residues" evidence="1">
    <location>
        <begin position="64"/>
        <end position="82"/>
    </location>
</feature>
<evidence type="ECO:0000256" key="1">
    <source>
        <dbReference type="SAM" id="MobiDB-lite"/>
    </source>
</evidence>
<reference evidence="2 3" key="1">
    <citation type="submission" date="2017-02" db="EMBL/GenBank/DDBJ databases">
        <title>Whole genome sequencing of Metallibacterium scheffleri DSM 24874 (T).</title>
        <authorList>
            <person name="Kumar S."/>
            <person name="Patil P."/>
            <person name="Patil P.B."/>
        </authorList>
    </citation>
    <scope>NUCLEOTIDE SEQUENCE [LARGE SCALE GENOMIC DNA]</scope>
    <source>
        <strain evidence="2 3">DSM 24874</strain>
    </source>
</reference>
<name>A0A4S3KMF5_9GAMM</name>
<gene>
    <name evidence="2" type="ORF">B1806_09550</name>
</gene>
<evidence type="ECO:0000313" key="3">
    <source>
        <dbReference type="Proteomes" id="UP000307749"/>
    </source>
</evidence>
<proteinExistence type="predicted"/>
<dbReference type="Proteomes" id="UP000307749">
    <property type="component" value="Unassembled WGS sequence"/>
</dbReference>